<feature type="domain" description="Gfo/Idh/MocA-like oxidoreductase N-terminal" evidence="1">
    <location>
        <begin position="6"/>
        <end position="128"/>
    </location>
</feature>
<evidence type="ECO:0000259" key="1">
    <source>
        <dbReference type="Pfam" id="PF01408"/>
    </source>
</evidence>
<dbReference type="SUPFAM" id="SSF55347">
    <property type="entry name" value="Glyceraldehyde-3-phosphate dehydrogenase-like, C-terminal domain"/>
    <property type="match status" value="1"/>
</dbReference>
<keyword evidence="3" id="KW-1185">Reference proteome</keyword>
<dbReference type="Proteomes" id="UP001596505">
    <property type="component" value="Unassembled WGS sequence"/>
</dbReference>
<proteinExistence type="predicted"/>
<name>A0ABW2Q087_9BACL</name>
<organism evidence="2 3">
    <name type="scientific">Scopulibacillus cellulosilyticus</name>
    <dbReference type="NCBI Taxonomy" id="2665665"/>
    <lineage>
        <taxon>Bacteria</taxon>
        <taxon>Bacillati</taxon>
        <taxon>Bacillota</taxon>
        <taxon>Bacilli</taxon>
        <taxon>Bacillales</taxon>
        <taxon>Sporolactobacillaceae</taxon>
        <taxon>Scopulibacillus</taxon>
    </lineage>
</organism>
<dbReference type="EMBL" id="JBHTCO010000042">
    <property type="protein sequence ID" value="MFC7395096.1"/>
    <property type="molecule type" value="Genomic_DNA"/>
</dbReference>
<dbReference type="InterPro" id="IPR052515">
    <property type="entry name" value="Gfo/Idh/MocA_Oxidoreductase"/>
</dbReference>
<dbReference type="PANTHER" id="PTHR43249">
    <property type="entry name" value="UDP-N-ACETYL-2-AMINO-2-DEOXY-D-GLUCURONATE OXIDASE"/>
    <property type="match status" value="1"/>
</dbReference>
<dbReference type="Gene3D" id="3.30.360.10">
    <property type="entry name" value="Dihydrodipicolinate Reductase, domain 2"/>
    <property type="match status" value="1"/>
</dbReference>
<gene>
    <name evidence="2" type="ORF">ACFQRG_19470</name>
</gene>
<accession>A0ABW2Q087</accession>
<protein>
    <submittedName>
        <fullName evidence="2">Gfo/Idh/MocA family protein</fullName>
    </submittedName>
</protein>
<dbReference type="Gene3D" id="3.40.50.720">
    <property type="entry name" value="NAD(P)-binding Rossmann-like Domain"/>
    <property type="match status" value="1"/>
</dbReference>
<comment type="caution">
    <text evidence="2">The sequence shown here is derived from an EMBL/GenBank/DDBJ whole genome shotgun (WGS) entry which is preliminary data.</text>
</comment>
<evidence type="ECO:0000313" key="3">
    <source>
        <dbReference type="Proteomes" id="UP001596505"/>
    </source>
</evidence>
<dbReference type="Pfam" id="PF01408">
    <property type="entry name" value="GFO_IDH_MocA"/>
    <property type="match status" value="1"/>
</dbReference>
<sequence>MVKSVSVVLVGIGGYGNLYVNRIMNNSLPNNVSIAGVVDPHPENCEHYDWIKENNIPVYTSIEDFYKKHSADLAIISTPINFHASQTCYALNHGSSVLCEKPMSASAKDAEMIINTRNRTKKFVAIGFNWSFTSSVQQLKQDIIDGVFGKPKRLKTMVLWPRNEDYYHRASWAGKKRNQNGELILDSVANNATAHFLHHMFYLLGSKTDESARLTHLTAELYRANQIENFDTCAVKAQTEDNIDILFYAAHPVKDEIGPKFTLEFEKATITYSMEDKTDVIARFHDGTEKRYTDPEKNHLQKFETCIEAILKGNQDILCGPEASFPHTLSINAMQESVTDIPNFPKELIKRDKATNLIWVDGLEETLINCYDHWMLPNEIGINWSVKGKTIDLTYHKSVFKNL</sequence>
<evidence type="ECO:0000313" key="2">
    <source>
        <dbReference type="EMBL" id="MFC7395096.1"/>
    </source>
</evidence>
<dbReference type="InterPro" id="IPR036291">
    <property type="entry name" value="NAD(P)-bd_dom_sf"/>
</dbReference>
<reference evidence="3" key="1">
    <citation type="journal article" date="2019" name="Int. J. Syst. Evol. Microbiol.">
        <title>The Global Catalogue of Microorganisms (GCM) 10K type strain sequencing project: providing services to taxonomists for standard genome sequencing and annotation.</title>
        <authorList>
            <consortium name="The Broad Institute Genomics Platform"/>
            <consortium name="The Broad Institute Genome Sequencing Center for Infectious Disease"/>
            <person name="Wu L."/>
            <person name="Ma J."/>
        </authorList>
    </citation>
    <scope>NUCLEOTIDE SEQUENCE [LARGE SCALE GENOMIC DNA]</scope>
    <source>
        <strain evidence="3">CGMCC 1.16305</strain>
    </source>
</reference>
<dbReference type="RefSeq" id="WP_380969263.1">
    <property type="nucleotide sequence ID" value="NZ_JBHTCO010000042.1"/>
</dbReference>
<dbReference type="InterPro" id="IPR000683">
    <property type="entry name" value="Gfo/Idh/MocA-like_OxRdtase_N"/>
</dbReference>
<dbReference type="SUPFAM" id="SSF51735">
    <property type="entry name" value="NAD(P)-binding Rossmann-fold domains"/>
    <property type="match status" value="1"/>
</dbReference>
<dbReference type="PANTHER" id="PTHR43249:SF1">
    <property type="entry name" value="D-GLUCOSIDE 3-DEHYDROGENASE"/>
    <property type="match status" value="1"/>
</dbReference>